<dbReference type="EMBL" id="GIFC01008817">
    <property type="protein sequence ID" value="MXU90900.1"/>
    <property type="molecule type" value="Transcribed_RNA"/>
</dbReference>
<feature type="transmembrane region" description="Helical" evidence="1">
    <location>
        <begin position="16"/>
        <end position="36"/>
    </location>
</feature>
<evidence type="ECO:0000313" key="2">
    <source>
        <dbReference type="EMBL" id="MXU90900.1"/>
    </source>
</evidence>
<keyword evidence="1" id="KW-0472">Membrane</keyword>
<keyword evidence="1" id="KW-0812">Transmembrane</keyword>
<sequence length="118" mass="13330">MFVDFSGLSYKVTREALAGLLSGTWVVVFVLGARIVGASLYKLSVCILDTILEPVHGTLAALECRGRGHYCSRRMHRRSVFVHWHNCRRVGRFEAHQGSGRHARERAVWLLLQNSPNL</sequence>
<evidence type="ECO:0000256" key="1">
    <source>
        <dbReference type="SAM" id="Phobius"/>
    </source>
</evidence>
<protein>
    <submittedName>
        <fullName evidence="2">Putative secreted protein</fullName>
    </submittedName>
</protein>
<reference evidence="2" key="1">
    <citation type="submission" date="2019-12" db="EMBL/GenBank/DDBJ databases">
        <title>An insight into the sialome of adult female Ixodes ricinus ticks feeding for 6 days.</title>
        <authorList>
            <person name="Perner J."/>
            <person name="Ribeiro J.M.C."/>
        </authorList>
    </citation>
    <scope>NUCLEOTIDE SEQUENCE</scope>
    <source>
        <strain evidence="2">Semi-engorged</strain>
        <tissue evidence="2">Salivary glands</tissue>
    </source>
</reference>
<keyword evidence="1" id="KW-1133">Transmembrane helix</keyword>
<proteinExistence type="predicted"/>
<dbReference type="AlphaFoldDB" id="A0A6B0UM78"/>
<organism evidence="2">
    <name type="scientific">Ixodes ricinus</name>
    <name type="common">Common tick</name>
    <name type="synonym">Acarus ricinus</name>
    <dbReference type="NCBI Taxonomy" id="34613"/>
    <lineage>
        <taxon>Eukaryota</taxon>
        <taxon>Metazoa</taxon>
        <taxon>Ecdysozoa</taxon>
        <taxon>Arthropoda</taxon>
        <taxon>Chelicerata</taxon>
        <taxon>Arachnida</taxon>
        <taxon>Acari</taxon>
        <taxon>Parasitiformes</taxon>
        <taxon>Ixodida</taxon>
        <taxon>Ixodoidea</taxon>
        <taxon>Ixodidae</taxon>
        <taxon>Ixodinae</taxon>
        <taxon>Ixodes</taxon>
    </lineage>
</organism>
<accession>A0A6B0UM78</accession>
<name>A0A6B0UM78_IXORI</name>